<dbReference type="PROSITE" id="PS50835">
    <property type="entry name" value="IG_LIKE"/>
    <property type="match status" value="5"/>
</dbReference>
<dbReference type="GO" id="GO:0031672">
    <property type="term" value="C:A band"/>
    <property type="evidence" value="ECO:0007669"/>
    <property type="project" value="UniProtKB-SubCell"/>
</dbReference>
<dbReference type="GO" id="GO:0043025">
    <property type="term" value="C:neuronal cell body"/>
    <property type="evidence" value="ECO:0007669"/>
    <property type="project" value="TreeGrafter"/>
</dbReference>
<dbReference type="Proteomes" id="UP000504606">
    <property type="component" value="Unplaced"/>
</dbReference>
<keyword evidence="4" id="KW-0732">Signal</keyword>
<evidence type="ECO:0000256" key="7">
    <source>
        <dbReference type="ARBA" id="ARBA00023319"/>
    </source>
</evidence>
<dbReference type="Pfam" id="PF07679">
    <property type="entry name" value="I-set"/>
    <property type="match status" value="7"/>
</dbReference>
<evidence type="ECO:0000259" key="8">
    <source>
        <dbReference type="PROSITE" id="PS50835"/>
    </source>
</evidence>
<evidence type="ECO:0000256" key="3">
    <source>
        <dbReference type="ARBA" id="ARBA00022490"/>
    </source>
</evidence>
<dbReference type="KEGG" id="foc:127748654"/>
<dbReference type="SMART" id="SM00408">
    <property type="entry name" value="IGc2"/>
    <property type="match status" value="6"/>
</dbReference>
<dbReference type="FunFam" id="2.60.40.10:FF:000107">
    <property type="entry name" value="Myosin, light chain kinase a"/>
    <property type="match status" value="1"/>
</dbReference>
<feature type="domain" description="Ig-like" evidence="8">
    <location>
        <begin position="77"/>
        <end position="167"/>
    </location>
</feature>
<dbReference type="InterPro" id="IPR036179">
    <property type="entry name" value="Ig-like_dom_sf"/>
</dbReference>
<dbReference type="GeneID" id="127748654"/>
<dbReference type="InterPro" id="IPR007110">
    <property type="entry name" value="Ig-like_dom"/>
</dbReference>
<dbReference type="GO" id="GO:0030424">
    <property type="term" value="C:axon"/>
    <property type="evidence" value="ECO:0007669"/>
    <property type="project" value="TreeGrafter"/>
</dbReference>
<dbReference type="FunFam" id="2.60.40.10:FF:000425">
    <property type="entry name" value="Myosin light chain kinase"/>
    <property type="match status" value="2"/>
</dbReference>
<dbReference type="PANTHER" id="PTHR45080">
    <property type="entry name" value="CONTACTIN 5"/>
    <property type="match status" value="1"/>
</dbReference>
<dbReference type="PANTHER" id="PTHR45080:SF8">
    <property type="entry name" value="IG-LIKE DOMAIN-CONTAINING PROTEIN"/>
    <property type="match status" value="1"/>
</dbReference>
<dbReference type="PROSITE" id="PS50853">
    <property type="entry name" value="FN3"/>
    <property type="match status" value="1"/>
</dbReference>
<dbReference type="GO" id="GO:0008046">
    <property type="term" value="F:axon guidance receptor activity"/>
    <property type="evidence" value="ECO:0007669"/>
    <property type="project" value="TreeGrafter"/>
</dbReference>
<evidence type="ECO:0000313" key="11">
    <source>
        <dbReference type="RefSeq" id="XP_052132282.1"/>
    </source>
</evidence>
<dbReference type="RefSeq" id="XP_052132282.1">
    <property type="nucleotide sequence ID" value="XM_052276322.1"/>
</dbReference>
<dbReference type="FunFam" id="2.60.40.10:FF:001036">
    <property type="entry name" value="Muscle M-line assembly protein unc-89"/>
    <property type="match status" value="1"/>
</dbReference>
<dbReference type="SMART" id="SM00060">
    <property type="entry name" value="FN3"/>
    <property type="match status" value="1"/>
</dbReference>
<dbReference type="GO" id="GO:0050808">
    <property type="term" value="P:synapse organization"/>
    <property type="evidence" value="ECO:0007669"/>
    <property type="project" value="TreeGrafter"/>
</dbReference>
<dbReference type="GO" id="GO:0060298">
    <property type="term" value="P:positive regulation of sarcomere organization"/>
    <property type="evidence" value="ECO:0007669"/>
    <property type="project" value="UniProtKB-ARBA"/>
</dbReference>
<dbReference type="SUPFAM" id="SSF49265">
    <property type="entry name" value="Fibronectin type III"/>
    <property type="match status" value="1"/>
</dbReference>
<dbReference type="GO" id="GO:0045989">
    <property type="term" value="P:positive regulation of striated muscle contraction"/>
    <property type="evidence" value="ECO:0007669"/>
    <property type="project" value="UniProtKB-ARBA"/>
</dbReference>
<dbReference type="InterPro" id="IPR003599">
    <property type="entry name" value="Ig_sub"/>
</dbReference>
<dbReference type="InterPro" id="IPR003961">
    <property type="entry name" value="FN3_dom"/>
</dbReference>
<dbReference type="InterPro" id="IPR050958">
    <property type="entry name" value="Cell_Adh-Cytoskel_Orgn"/>
</dbReference>
<dbReference type="InterPro" id="IPR013783">
    <property type="entry name" value="Ig-like_fold"/>
</dbReference>
<keyword evidence="6" id="KW-1015">Disulfide bond</keyword>
<keyword evidence="3" id="KW-0963">Cytoplasm</keyword>
<dbReference type="InterPro" id="IPR013098">
    <property type="entry name" value="Ig_I-set"/>
</dbReference>
<accession>A0A9C6XVD4</accession>
<proteinExistence type="inferred from homology"/>
<gene>
    <name evidence="11" type="primary">LOC127748654</name>
</gene>
<name>A0A9C6XVD4_FRAOC</name>
<feature type="domain" description="Ig-like" evidence="8">
    <location>
        <begin position="270"/>
        <end position="378"/>
    </location>
</feature>
<keyword evidence="10" id="KW-1185">Reference proteome</keyword>
<protein>
    <submittedName>
        <fullName evidence="11">Obscurin-like</fullName>
    </submittedName>
</protein>
<keyword evidence="5" id="KW-0677">Repeat</keyword>
<dbReference type="AlphaFoldDB" id="A0A9C6XVD4"/>
<dbReference type="OrthoDB" id="2570713at2759"/>
<dbReference type="InterPro" id="IPR003598">
    <property type="entry name" value="Ig_sub2"/>
</dbReference>
<evidence type="ECO:0000256" key="5">
    <source>
        <dbReference type="ARBA" id="ARBA00022737"/>
    </source>
</evidence>
<feature type="domain" description="Ig-like" evidence="8">
    <location>
        <begin position="383"/>
        <end position="476"/>
    </location>
</feature>
<evidence type="ECO:0000313" key="10">
    <source>
        <dbReference type="Proteomes" id="UP000504606"/>
    </source>
</evidence>
<reference evidence="11" key="1">
    <citation type="submission" date="2025-08" db="UniProtKB">
        <authorList>
            <consortium name="RefSeq"/>
        </authorList>
    </citation>
    <scope>IDENTIFICATION</scope>
    <source>
        <tissue evidence="11">Whole organism</tissue>
    </source>
</reference>
<evidence type="ECO:0000256" key="2">
    <source>
        <dbReference type="ARBA" id="ARBA00006692"/>
    </source>
</evidence>
<dbReference type="GO" id="GO:0040017">
    <property type="term" value="P:positive regulation of locomotion"/>
    <property type="evidence" value="ECO:0007669"/>
    <property type="project" value="UniProtKB-ARBA"/>
</dbReference>
<dbReference type="Pfam" id="PF00041">
    <property type="entry name" value="fn3"/>
    <property type="match status" value="1"/>
</dbReference>
<dbReference type="GO" id="GO:0007156">
    <property type="term" value="P:homophilic cell adhesion via plasma membrane adhesion molecules"/>
    <property type="evidence" value="ECO:0007669"/>
    <property type="project" value="TreeGrafter"/>
</dbReference>
<dbReference type="FunFam" id="2.60.40.10:FF:000345">
    <property type="entry name" value="Muscle M-line assembly protein unc-89"/>
    <property type="match status" value="1"/>
</dbReference>
<feature type="domain" description="Ig-like" evidence="8">
    <location>
        <begin position="171"/>
        <end position="265"/>
    </location>
</feature>
<dbReference type="SUPFAM" id="SSF48726">
    <property type="entry name" value="Immunoglobulin"/>
    <property type="match status" value="7"/>
</dbReference>
<feature type="domain" description="Fibronectin type-III" evidence="9">
    <location>
        <begin position="507"/>
        <end position="603"/>
    </location>
</feature>
<dbReference type="FunFam" id="2.60.40.10:FF:000802">
    <property type="entry name" value="Muscle M-line assembly protein unc-89"/>
    <property type="match status" value="1"/>
</dbReference>
<evidence type="ECO:0000256" key="4">
    <source>
        <dbReference type="ARBA" id="ARBA00022729"/>
    </source>
</evidence>
<dbReference type="SMART" id="SM00409">
    <property type="entry name" value="IG"/>
    <property type="match status" value="7"/>
</dbReference>
<dbReference type="CDD" id="cd00063">
    <property type="entry name" value="FN3"/>
    <property type="match status" value="1"/>
</dbReference>
<dbReference type="InterPro" id="IPR036116">
    <property type="entry name" value="FN3_sf"/>
</dbReference>
<sequence>MLELKVEGSPKPEIAWTKDGQDIKAGGRVRFLYEDDESMSMIIKGVTPEDAGTYTVTAWNDMGEDFAEVTLNVKAPPKFKTKMKDQACMTDDTLRVTVEVEGTPAPELSWYKDGQEISSTDERFHIVKETSETYVLVIEKVRLDDSGSYSVVARNEVSQTSEFYKVAVQSPPFFTQKIAPRKIEVREGDFTTFTVKVDGDPKPRVRWFKDDEELLNDDRHIKIESDRDGETHTLTIRGINRDDMGKYTCELDNRNGRVSDSTTMHVHCVPLVKQKLKDIVSKEGELNIVFEVTIEAFPQPEIKWFQDELCNQHGQSCISKGVEVTERKTLLTRTVDEQHIYLKTYKLTMKEVKVEQAGVYTCKATNTMGETESSSEFKVLYVPKITKKLEDVNLDEGETISLNIEANGVPVPDVQWYKDGQKLSAQANANIKITRDKTRQESYSMTLDLCKYQDTGEYECRVSNEQGTTSTKCKVVVNALDSTGKRPIGDQYQDFKKVKTSGVPLPLPNAPIISRMTDRRLTLSWRPSIPIGPRTPVTYQVEMCELPDGEWTTVRTGIRSCACDVHNLEPFRNYKFRIRVENKYGISDPSPYAVTHREKLEPPPPRFFPYLEPGIDFRPETSPYFPKDFDIERPPHDGYAQAPRFLRQEHDTQYGVKNHNCNLFWFVYGYPKPVMKYYFNDELIESGGRFDQSYTRNGQATLFINKMLERDVGVYEAVATNEHGEARQRVRLEIAEYPVFIKRPEETTMMLRKGTRLEARVIGVPYPDIKWFKDWMPIFSSERVKVSFVEPDTCHLHISDAINKDEGLYSITASNVAGSVSTSVMVHVEEDERRYWDQTYMRPKPVRAHKEVPLAEAYDLGDELGRGTQGVTYHAVERST</sequence>
<feature type="domain" description="Ig-like" evidence="8">
    <location>
        <begin position="1"/>
        <end position="72"/>
    </location>
</feature>
<comment type="subcellular location">
    <subcellularLocation>
        <location evidence="1">Cytoplasm</location>
        <location evidence="1">Myofibril</location>
        <location evidence="1">Sarcomere</location>
        <location evidence="1">A band</location>
    </subcellularLocation>
</comment>
<evidence type="ECO:0000256" key="6">
    <source>
        <dbReference type="ARBA" id="ARBA00023157"/>
    </source>
</evidence>
<dbReference type="GO" id="GO:0005886">
    <property type="term" value="C:plasma membrane"/>
    <property type="evidence" value="ECO:0007669"/>
    <property type="project" value="TreeGrafter"/>
</dbReference>
<evidence type="ECO:0000259" key="9">
    <source>
        <dbReference type="PROSITE" id="PS50853"/>
    </source>
</evidence>
<keyword evidence="7" id="KW-0393">Immunoglobulin domain</keyword>
<dbReference type="Gene3D" id="2.60.40.10">
    <property type="entry name" value="Immunoglobulins"/>
    <property type="match status" value="8"/>
</dbReference>
<organism evidence="10 11">
    <name type="scientific">Frankliniella occidentalis</name>
    <name type="common">Western flower thrips</name>
    <name type="synonym">Euthrips occidentalis</name>
    <dbReference type="NCBI Taxonomy" id="133901"/>
    <lineage>
        <taxon>Eukaryota</taxon>
        <taxon>Metazoa</taxon>
        <taxon>Ecdysozoa</taxon>
        <taxon>Arthropoda</taxon>
        <taxon>Hexapoda</taxon>
        <taxon>Insecta</taxon>
        <taxon>Pterygota</taxon>
        <taxon>Neoptera</taxon>
        <taxon>Paraneoptera</taxon>
        <taxon>Thysanoptera</taxon>
        <taxon>Terebrantia</taxon>
        <taxon>Thripoidea</taxon>
        <taxon>Thripidae</taxon>
        <taxon>Frankliniella</taxon>
    </lineage>
</organism>
<comment type="similarity">
    <text evidence="2">Belongs to the protein kinase superfamily. CAMK Ser/Thr protein kinase family.</text>
</comment>
<dbReference type="FunFam" id="2.60.40.10:FF:000796">
    <property type="entry name" value="Muscle M-line assembly protein unc-89"/>
    <property type="match status" value="1"/>
</dbReference>
<evidence type="ECO:0000256" key="1">
    <source>
        <dbReference type="ARBA" id="ARBA00004161"/>
    </source>
</evidence>
<feature type="non-terminal residue" evidence="11">
    <location>
        <position position="880"/>
    </location>
</feature>